<proteinExistence type="predicted"/>
<dbReference type="InterPro" id="IPR036525">
    <property type="entry name" value="Tubulin/FtsZ_GTPase_sf"/>
</dbReference>
<comment type="caution">
    <text evidence="1">The sequence shown here is derived from an EMBL/GenBank/DDBJ whole genome shotgun (WGS) entry which is preliminary data.</text>
</comment>
<sequence>MKRVFVFCIGGTGLRVMKSITMLLAAGMDAKGYSIIPVLIDPHMDLEEKRNLQTLIGEYETIYNEIILSEGKRLNPINGFFGTDIADLAKLNGQQNDISEPIAEKRSFGQYLNVGNLNSEDVNKYLVQTIFSQANLDNDLSVGFKGSPNVGTVVLGEMIKGADWFQAFCNACQKGDRIFIVSSIFGGTGASGYPLLEKKVRNSIDHPNVKDAIMGAVSVLPYFSLEDPSTTDSDIDSANFLTKTKSALAYYEQSVLSDYLYYVGEQGMKTTYANDEKKQEDKAHFVELVAATALFDFLSKTDKPDKPQALSRAIKEDVDSLSISSLGDAYNNIVKAVADMMMLSRLVHLLPNENQFPLSKDRGFNAGFYNGKSFVSLRNFLVRFSQWYHELAENKRSFAPLTIADPNDRGAKLSNWIQDFSLDAKDESYYLLNMIRASNKDKDDTHTIKFRRFLDYAYKAIDKYTSKII</sequence>
<organism evidence="1">
    <name type="scientific">gut metagenome</name>
    <dbReference type="NCBI Taxonomy" id="749906"/>
    <lineage>
        <taxon>unclassified sequences</taxon>
        <taxon>metagenomes</taxon>
        <taxon>organismal metagenomes</taxon>
    </lineage>
</organism>
<dbReference type="EMBL" id="AMCI01000233">
    <property type="protein sequence ID" value="EJX10190.1"/>
    <property type="molecule type" value="Genomic_DNA"/>
</dbReference>
<accession>J9H7H9</accession>
<dbReference type="AlphaFoldDB" id="J9H7H9"/>
<dbReference type="Gene3D" id="3.40.50.1440">
    <property type="entry name" value="Tubulin/FtsZ, GTPase domain"/>
    <property type="match status" value="1"/>
</dbReference>
<dbReference type="SUPFAM" id="SSF52490">
    <property type="entry name" value="Tubulin nucleotide-binding domain-like"/>
    <property type="match status" value="1"/>
</dbReference>
<evidence type="ECO:0000313" key="1">
    <source>
        <dbReference type="EMBL" id="EJX10190.1"/>
    </source>
</evidence>
<protein>
    <submittedName>
        <fullName evidence="1">Uncharacterized protein</fullName>
    </submittedName>
</protein>
<name>J9H7H9_9ZZZZ</name>
<gene>
    <name evidence="1" type="ORF">EVA_01701</name>
</gene>
<reference evidence="1" key="1">
    <citation type="journal article" date="2012" name="PLoS ONE">
        <title>Gene sets for utilization of primary and secondary nutrition supplies in the distal gut of endangered iberian lynx.</title>
        <authorList>
            <person name="Alcaide M."/>
            <person name="Messina E."/>
            <person name="Richter M."/>
            <person name="Bargiela R."/>
            <person name="Peplies J."/>
            <person name="Huws S.A."/>
            <person name="Newbold C.J."/>
            <person name="Golyshin P.N."/>
            <person name="Simon M.A."/>
            <person name="Lopez G."/>
            <person name="Yakimov M.M."/>
            <person name="Ferrer M."/>
        </authorList>
    </citation>
    <scope>NUCLEOTIDE SEQUENCE</scope>
</reference>